<accession>A0A8T8SEU7</accession>
<sequence length="40" mass="4449">LLYPSKVMPRVSVDSDHQLAFLRCMCACLSDVYCQRVGSG</sequence>
<evidence type="ECO:0000313" key="2">
    <source>
        <dbReference type="Proteomes" id="UP000077671"/>
    </source>
</evidence>
<reference evidence="1" key="2">
    <citation type="journal article" date="2019" name="IMA Fungus">
        <title>Genome sequencing and comparison of five Tilletia species to identify candidate genes for the detection of regulated species infecting wheat.</title>
        <authorList>
            <person name="Nguyen H.D.T."/>
            <person name="Sultana T."/>
            <person name="Kesanakurti P."/>
            <person name="Hambleton S."/>
        </authorList>
    </citation>
    <scope>NUCLEOTIDE SEQUENCE</scope>
    <source>
        <strain evidence="1">DAOMC 238032</strain>
    </source>
</reference>
<organism evidence="1 2">
    <name type="scientific">Tilletia caries</name>
    <name type="common">wheat bunt fungus</name>
    <dbReference type="NCBI Taxonomy" id="13290"/>
    <lineage>
        <taxon>Eukaryota</taxon>
        <taxon>Fungi</taxon>
        <taxon>Dikarya</taxon>
        <taxon>Basidiomycota</taxon>
        <taxon>Ustilaginomycotina</taxon>
        <taxon>Exobasidiomycetes</taxon>
        <taxon>Tilletiales</taxon>
        <taxon>Tilletiaceae</taxon>
        <taxon>Tilletia</taxon>
    </lineage>
</organism>
<gene>
    <name evidence="1" type="ORF">A4X03_0g8823</name>
</gene>
<evidence type="ECO:0000313" key="1">
    <source>
        <dbReference type="EMBL" id="KAE8238607.1"/>
    </source>
</evidence>
<dbReference type="AlphaFoldDB" id="A0A8T8SEU7"/>
<comment type="caution">
    <text evidence="1">The sequence shown here is derived from an EMBL/GenBank/DDBJ whole genome shotgun (WGS) entry which is preliminary data.</text>
</comment>
<dbReference type="EMBL" id="LWDD02002949">
    <property type="protein sequence ID" value="KAE8238607.1"/>
    <property type="molecule type" value="Genomic_DNA"/>
</dbReference>
<name>A0A8T8SEU7_9BASI</name>
<dbReference type="Proteomes" id="UP000077671">
    <property type="component" value="Unassembled WGS sequence"/>
</dbReference>
<feature type="non-terminal residue" evidence="1">
    <location>
        <position position="1"/>
    </location>
</feature>
<protein>
    <submittedName>
        <fullName evidence="1">Uncharacterized protein</fullName>
    </submittedName>
</protein>
<proteinExistence type="predicted"/>
<reference evidence="1" key="1">
    <citation type="submission" date="2016-04" db="EMBL/GenBank/DDBJ databases">
        <authorList>
            <person name="Nguyen H.D."/>
            <person name="Kesanakurti P."/>
            <person name="Cullis J."/>
            <person name="Levesque C.A."/>
            <person name="Hambleton S."/>
        </authorList>
    </citation>
    <scope>NUCLEOTIDE SEQUENCE</scope>
    <source>
        <strain evidence="1">DAOMC 238032</strain>
    </source>
</reference>